<dbReference type="Proteomes" id="UP001430614">
    <property type="component" value="Unassembled WGS sequence"/>
</dbReference>
<organism evidence="3 4">
    <name type="scientific">Paraburkholderia translucens</name>
    <dbReference type="NCBI Taxonomy" id="2886945"/>
    <lineage>
        <taxon>Bacteria</taxon>
        <taxon>Pseudomonadati</taxon>
        <taxon>Pseudomonadota</taxon>
        <taxon>Betaproteobacteria</taxon>
        <taxon>Burkholderiales</taxon>
        <taxon>Burkholderiaceae</taxon>
        <taxon>Paraburkholderia</taxon>
    </lineage>
</organism>
<dbReference type="EMBL" id="JAJITC010000005">
    <property type="protein sequence ID" value="MCC8402409.1"/>
    <property type="molecule type" value="Genomic_DNA"/>
</dbReference>
<reference evidence="3 4" key="1">
    <citation type="submission" date="2021-11" db="EMBL/GenBank/DDBJ databases">
        <authorList>
            <person name="Oh E.-T."/>
            <person name="Kim S.-B."/>
        </authorList>
    </citation>
    <scope>NUCLEOTIDE SEQUENCE [LARGE SCALE GENOMIC DNA]</scope>
    <source>
        <strain evidence="3 4">MMS20-SJTN17</strain>
    </source>
</reference>
<evidence type="ECO:0000256" key="1">
    <source>
        <dbReference type="SAM" id="Phobius"/>
    </source>
</evidence>
<keyword evidence="4" id="KW-1185">Reference proteome</keyword>
<keyword evidence="1" id="KW-0812">Transmembrane</keyword>
<protein>
    <recommendedName>
        <fullName evidence="2">Novel STAND NTPase 1 domain-containing protein</fullName>
    </recommendedName>
</protein>
<name>A0ABS8KCB7_9BURK</name>
<dbReference type="InterPro" id="IPR049052">
    <property type="entry name" value="nSTAND1"/>
</dbReference>
<accession>A0ABS8KCB7</accession>
<sequence length="1012" mass="111728">MKWPKHPYPGLRFYRETDAVLFSERDENIRQCAESLLRFGVKILLLQGSSGAGKSSFLRAGLIHYLRQDPERRTLFLGGDDHTIRCTADPLPQISHALTNALDSGAIAMGDAGGAAENDVCTLVDRDVRDDVCHRLRALAKGPRRQLAIGLADVLIDICGQLPGRLVLVLDQAEEVLTRDTGDSEVHEASAAFFYFLERVYLLNIDVRIIISLRTEYYGRFRDELRISDTRLSDRPKHGGVEPYLLRSIRDKEALLRVVSLPTTATHADGSSVYNFSYNPGVREEIVDDLLKSYPVGSVTPVLQVICSALFSCLTAHKRVITHADFRSLGGVDGIMKTYVLDVVSEAARRTRSHPDQWYALLYSLVSRQGGGTLVSLTESVEELEKRARDEKIEGDVRAVFFELSHGRRPLLRGEPPERPRYFSLQHDVLATALVRWKMSYTERRERQKAERRSRQKLLWSMGGAIALLAMAVVVTVAVGTSRSHDLLQEKGTLVAARNSLASFAPRGNFRQSLALLLANLDATDRVDTFYERLRRGNLPLHEATIRALRLTLVRMPALTGQYLAAGLDAARGQVALLERDGRSLAIVALPSGYDYAQLPLVKHLELPAPPANNPNGNFPPSVGFIDQIGPVALVAGYAYYWDEQGKPVMRNLRNMLPEVIRGAVFPRYDFIGGKLLITASSFSSGATYDLSIVYVDAAALRAETALPTRRVIQSLTRLSFGPVFSPSVRLPDTFAYLYEGGERASADFSDLVSRRYQRLVSGAGPSPSAGLDLYLGRVDGFQPPKYIGVARLTASSATGPHQTVGTSFVLGRDAVLFKSVEPRLYLFDVPAILESTSGKVAPLQIGFVAPRDPLQTTQPGPEDLRLVTGPTPWAAPPLAGVWLDDRLRAAWSAPRGLWVVENSRARPDLANALPSMTGPLMTGDAGGTKLQFTRDGNLLLLLQQRDFRNPISVRIWDLRAGRAEWLQQAPPPWLIHTACELMKRSSADTPFFSEPEAAIYQIRTAPPLCPS</sequence>
<feature type="transmembrane region" description="Helical" evidence="1">
    <location>
        <begin position="458"/>
        <end position="479"/>
    </location>
</feature>
<evidence type="ECO:0000313" key="4">
    <source>
        <dbReference type="Proteomes" id="UP001430614"/>
    </source>
</evidence>
<dbReference type="SUPFAM" id="SSF52540">
    <property type="entry name" value="P-loop containing nucleoside triphosphate hydrolases"/>
    <property type="match status" value="1"/>
</dbReference>
<dbReference type="Pfam" id="PF20703">
    <property type="entry name" value="nSTAND1"/>
    <property type="match status" value="1"/>
</dbReference>
<dbReference type="InterPro" id="IPR027417">
    <property type="entry name" value="P-loop_NTPase"/>
</dbReference>
<feature type="domain" description="Novel STAND NTPase 1" evidence="2">
    <location>
        <begin position="7"/>
        <end position="456"/>
    </location>
</feature>
<dbReference type="RefSeq" id="WP_230561267.1">
    <property type="nucleotide sequence ID" value="NZ_JAJITC010000005.1"/>
</dbReference>
<comment type="caution">
    <text evidence="3">The sequence shown here is derived from an EMBL/GenBank/DDBJ whole genome shotgun (WGS) entry which is preliminary data.</text>
</comment>
<proteinExistence type="predicted"/>
<evidence type="ECO:0000259" key="2">
    <source>
        <dbReference type="Pfam" id="PF20703"/>
    </source>
</evidence>
<gene>
    <name evidence="3" type="ORF">LJ655_10975</name>
</gene>
<evidence type="ECO:0000313" key="3">
    <source>
        <dbReference type="EMBL" id="MCC8402409.1"/>
    </source>
</evidence>
<keyword evidence="1" id="KW-1133">Transmembrane helix</keyword>
<keyword evidence="1" id="KW-0472">Membrane</keyword>